<dbReference type="SUPFAM" id="SSF54060">
    <property type="entry name" value="His-Me finger endonucleases"/>
    <property type="match status" value="1"/>
</dbReference>
<evidence type="ECO:0000313" key="3">
    <source>
        <dbReference type="EMBL" id="QWM89293.1"/>
    </source>
</evidence>
<sequence length="199" mass="23073">MKVYKENGQSAAKQEIEVKDIPGYEGMYAVSKQGDVYSYKTNKIFKPSKTKDGYLKVALRAGGKAYYYRVHKLVAMTYLDNPDNLSEINHKDFNRQNNNIENLEWISHEDNILYSKIQNRFKSDKPLRKAYIFTNIHNGKSFTILGIKNVAKHFGFKDNSIKVLRDHVNTGEYVKNGILKNLRIDTQDLKVQRLEQTCS</sequence>
<dbReference type="Gene3D" id="3.90.75.20">
    <property type="match status" value="1"/>
</dbReference>
<feature type="domain" description="HNH nuclease" evidence="2">
    <location>
        <begin position="87"/>
        <end position="111"/>
    </location>
</feature>
<dbReference type="RefSeq" id="YP_010358865.1">
    <property type="nucleotide sequence ID" value="NC_062767.1"/>
</dbReference>
<dbReference type="GeneID" id="75692340"/>
<accession>A0AAE7V3G8</accession>
<evidence type="ECO:0000259" key="2">
    <source>
        <dbReference type="Pfam" id="PF13392"/>
    </source>
</evidence>
<dbReference type="EMBL" id="MZ130477">
    <property type="protein sequence ID" value="QWM89293.1"/>
    <property type="molecule type" value="Genomic_DNA"/>
</dbReference>
<proteinExistence type="predicted"/>
<organism evidence="3 4">
    <name type="scientific">uncultured phage cr149_1</name>
    <dbReference type="NCBI Taxonomy" id="2986412"/>
    <lineage>
        <taxon>Viruses</taxon>
        <taxon>Duplodnaviria</taxon>
        <taxon>Heunggongvirae</taxon>
        <taxon>Uroviricota</taxon>
        <taxon>Caudoviricetes</taxon>
        <taxon>Crassvirales</taxon>
        <taxon>Suoliviridae</taxon>
        <taxon>Boorivirinae</taxon>
        <taxon>Culoivirus</taxon>
        <taxon>Culoivirus faecalis</taxon>
    </lineage>
</organism>
<evidence type="ECO:0000259" key="1">
    <source>
        <dbReference type="Pfam" id="PF07463"/>
    </source>
</evidence>
<reference evidence="3 4" key="1">
    <citation type="submission" date="2021-04" db="EMBL/GenBank/DDBJ databases">
        <authorList>
            <person name="Shkoporov A.N."/>
            <person name="Stockdale S.R."/>
            <person name="Guerin E."/>
            <person name="Ross R.P."/>
            <person name="Hill C."/>
        </authorList>
    </citation>
    <scope>NUCLEOTIDE SEQUENCE [LARGE SCALE GENOMIC DNA]</scope>
    <source>
        <strain evidence="4">cr149_1</strain>
    </source>
</reference>
<dbReference type="GO" id="GO:0016788">
    <property type="term" value="F:hydrolase activity, acting on ester bonds"/>
    <property type="evidence" value="ECO:0007669"/>
    <property type="project" value="InterPro"/>
</dbReference>
<dbReference type="InterPro" id="IPR010902">
    <property type="entry name" value="NUMOD4"/>
</dbReference>
<evidence type="ECO:0000313" key="4">
    <source>
        <dbReference type="Proteomes" id="UP000827386"/>
    </source>
</evidence>
<dbReference type="KEGG" id="vg:75692340"/>
<feature type="domain" description="NUMOD4" evidence="1">
    <location>
        <begin position="19"/>
        <end position="60"/>
    </location>
</feature>
<dbReference type="Proteomes" id="UP000827386">
    <property type="component" value="Segment"/>
</dbReference>
<dbReference type="InterPro" id="IPR003615">
    <property type="entry name" value="HNH_nuc"/>
</dbReference>
<protein>
    <recommendedName>
        <fullName evidence="5">HNH endonuclease</fullName>
    </recommendedName>
</protein>
<evidence type="ECO:0008006" key="5">
    <source>
        <dbReference type="Google" id="ProtNLM"/>
    </source>
</evidence>
<dbReference type="Pfam" id="PF07463">
    <property type="entry name" value="NUMOD4"/>
    <property type="match status" value="1"/>
</dbReference>
<keyword evidence="4" id="KW-1185">Reference proteome</keyword>
<dbReference type="InterPro" id="IPR044925">
    <property type="entry name" value="His-Me_finger_sf"/>
</dbReference>
<gene>
    <name evidence="3" type="primary">gp_15574</name>
</gene>
<name>A0AAE7V3G8_9CAUD</name>
<dbReference type="Pfam" id="PF13392">
    <property type="entry name" value="HNH_3"/>
    <property type="match status" value="1"/>
</dbReference>